<keyword evidence="1" id="KW-1133">Transmembrane helix</keyword>
<sequence>MKFLLFIDKFYSKIVIFFLLLSIPFAMVSVYLYMKLPNIIPIQWGITLIPSNWGSKATLFIFPIVLLIVPIFMSKKKINSQEKSITGRMATEIIMLLVLAVTLIMMIGAYYLYFKMI</sequence>
<comment type="caution">
    <text evidence="3">The sequence shown here is derived from an EMBL/GenBank/DDBJ whole genome shotgun (WGS) entry which is preliminary data.</text>
</comment>
<feature type="domain" description="DUF1648" evidence="2">
    <location>
        <begin position="27"/>
        <end position="66"/>
    </location>
</feature>
<feature type="transmembrane region" description="Helical" evidence="1">
    <location>
        <begin position="53"/>
        <end position="72"/>
    </location>
</feature>
<dbReference type="Proteomes" id="UP000234865">
    <property type="component" value="Unassembled WGS sequence"/>
</dbReference>
<gene>
    <name evidence="3" type="ORF">CYU10_000743</name>
</gene>
<proteinExistence type="predicted"/>
<keyword evidence="1" id="KW-0812">Transmembrane</keyword>
<protein>
    <submittedName>
        <fullName evidence="3">Putative integral membrane protein</fullName>
    </submittedName>
</protein>
<feature type="transmembrane region" description="Helical" evidence="1">
    <location>
        <begin position="93"/>
        <end position="113"/>
    </location>
</feature>
<feature type="transmembrane region" description="Helical" evidence="1">
    <location>
        <begin position="12"/>
        <end position="33"/>
    </location>
</feature>
<dbReference type="EMBL" id="PKRZ01000001">
    <property type="protein sequence ID" value="PLW59839.1"/>
    <property type="molecule type" value="Genomic_DNA"/>
</dbReference>
<keyword evidence="1" id="KW-0472">Membrane</keyword>
<accession>A0A2N5WC82</accession>
<evidence type="ECO:0000313" key="4">
    <source>
        <dbReference type="Proteomes" id="UP000234865"/>
    </source>
</evidence>
<reference evidence="4" key="1">
    <citation type="submission" date="2016-08" db="EMBL/GenBank/DDBJ databases">
        <title>Comparative genomics of Lactococcus lactis strain WFLU12 isolated from the gastrointestinal tract of wild olive flounder (Paralichythys olivaceus).</title>
        <authorList>
            <person name="Nguyen T.L."/>
            <person name="Kim D.-H."/>
        </authorList>
    </citation>
    <scope>NUCLEOTIDE SEQUENCE [LARGE SCALE GENOMIC DNA]</scope>
    <source>
        <strain evidence="4">WFLU12</strain>
    </source>
</reference>
<name>A0A2N5WC82_LACLL</name>
<dbReference type="AlphaFoldDB" id="A0A2N5WC82"/>
<evidence type="ECO:0000259" key="2">
    <source>
        <dbReference type="Pfam" id="PF07853"/>
    </source>
</evidence>
<dbReference type="InterPro" id="IPR012867">
    <property type="entry name" value="DUF1648"/>
</dbReference>
<dbReference type="RefSeq" id="WP_029344472.1">
    <property type="nucleotide sequence ID" value="NZ_JNLP01000001.1"/>
</dbReference>
<dbReference type="Pfam" id="PF07853">
    <property type="entry name" value="DUF1648"/>
    <property type="match status" value="1"/>
</dbReference>
<organism evidence="3 4">
    <name type="scientific">Lactococcus lactis subsp. lactis</name>
    <name type="common">Streptococcus lactis</name>
    <dbReference type="NCBI Taxonomy" id="1360"/>
    <lineage>
        <taxon>Bacteria</taxon>
        <taxon>Bacillati</taxon>
        <taxon>Bacillota</taxon>
        <taxon>Bacilli</taxon>
        <taxon>Lactobacillales</taxon>
        <taxon>Streptococcaceae</taxon>
        <taxon>Lactococcus</taxon>
    </lineage>
</organism>
<evidence type="ECO:0000313" key="3">
    <source>
        <dbReference type="EMBL" id="PLW59839.1"/>
    </source>
</evidence>
<evidence type="ECO:0000256" key="1">
    <source>
        <dbReference type="SAM" id="Phobius"/>
    </source>
</evidence>